<evidence type="ECO:0000256" key="1">
    <source>
        <dbReference type="SAM" id="MobiDB-lite"/>
    </source>
</evidence>
<sequence>MSEIEWTDETWNPVTGCTQISPGCENCYALRMSHRLQAMGVDNYRNGFELTTHDHVLEKPLSWKKPRKVFVNSMSDLFHRDVPVEFIERVLDVCRRAHWHQFQILTKRTQRLAREADRFDWPDNVWMGTSVESQDYTFRVDHLRQVPAAVRFISFEPLIGPVDRVDLSGIDWAIVGGESGPGSRPSHPDWFRKLRKLCEKQGTAFFFKQYGDYAPAPEGTEEKKIVKIGRQGDVRDRDDKKPRKTDAAVVRMGKGNAGRTLDGQTWDAYPEGVS</sequence>
<dbReference type="AlphaFoldDB" id="A0A5B1CG35"/>
<dbReference type="Proteomes" id="UP000322699">
    <property type="component" value="Unassembled WGS sequence"/>
</dbReference>
<dbReference type="InterPro" id="IPR011101">
    <property type="entry name" value="DUF5131"/>
</dbReference>
<evidence type="ECO:0000313" key="3">
    <source>
        <dbReference type="Proteomes" id="UP000322699"/>
    </source>
</evidence>
<proteinExistence type="predicted"/>
<dbReference type="OrthoDB" id="9787478at2"/>
<dbReference type="RefSeq" id="WP_068258755.1">
    <property type="nucleotide sequence ID" value="NZ_LWSK01000007.1"/>
</dbReference>
<gene>
    <name evidence="2" type="ORF">LF1_07300</name>
</gene>
<evidence type="ECO:0000313" key="2">
    <source>
        <dbReference type="EMBL" id="KAA1258214.1"/>
    </source>
</evidence>
<feature type="compositionally biased region" description="Basic and acidic residues" evidence="1">
    <location>
        <begin position="228"/>
        <end position="246"/>
    </location>
</feature>
<name>A0A5B1CG35_9BACT</name>
<accession>A0A5B1CG35</accession>
<dbReference type="CDD" id="cd01335">
    <property type="entry name" value="Radical_SAM"/>
    <property type="match status" value="1"/>
</dbReference>
<dbReference type="EMBL" id="VRLW01000001">
    <property type="protein sequence ID" value="KAA1258214.1"/>
    <property type="molecule type" value="Genomic_DNA"/>
</dbReference>
<protein>
    <submittedName>
        <fullName evidence="2">Phage protein Gp37/Gp68</fullName>
    </submittedName>
</protein>
<dbReference type="Pfam" id="PF07505">
    <property type="entry name" value="DUF5131"/>
    <property type="match status" value="1"/>
</dbReference>
<keyword evidence="3" id="KW-1185">Reference proteome</keyword>
<comment type="caution">
    <text evidence="2">The sequence shown here is derived from an EMBL/GenBank/DDBJ whole genome shotgun (WGS) entry which is preliminary data.</text>
</comment>
<feature type="region of interest" description="Disordered" evidence="1">
    <location>
        <begin position="228"/>
        <end position="274"/>
    </location>
</feature>
<organism evidence="2 3">
    <name type="scientific">Rubripirellula obstinata</name>
    <dbReference type="NCBI Taxonomy" id="406547"/>
    <lineage>
        <taxon>Bacteria</taxon>
        <taxon>Pseudomonadati</taxon>
        <taxon>Planctomycetota</taxon>
        <taxon>Planctomycetia</taxon>
        <taxon>Pirellulales</taxon>
        <taxon>Pirellulaceae</taxon>
        <taxon>Rubripirellula</taxon>
    </lineage>
</organism>
<reference evidence="2 3" key="1">
    <citation type="submission" date="2019-08" db="EMBL/GenBank/DDBJ databases">
        <title>Deep-cultivation of Planctomycetes and their phenomic and genomic characterization uncovers novel biology.</title>
        <authorList>
            <person name="Wiegand S."/>
            <person name="Jogler M."/>
            <person name="Boedeker C."/>
            <person name="Pinto D."/>
            <person name="Vollmers J."/>
            <person name="Rivas-Marin E."/>
            <person name="Kohn T."/>
            <person name="Peeters S.H."/>
            <person name="Heuer A."/>
            <person name="Rast P."/>
            <person name="Oberbeckmann S."/>
            <person name="Bunk B."/>
            <person name="Jeske O."/>
            <person name="Meyerdierks A."/>
            <person name="Storesund J.E."/>
            <person name="Kallscheuer N."/>
            <person name="Luecker S."/>
            <person name="Lage O.M."/>
            <person name="Pohl T."/>
            <person name="Merkel B.J."/>
            <person name="Hornburger P."/>
            <person name="Mueller R.-W."/>
            <person name="Bruemmer F."/>
            <person name="Labrenz M."/>
            <person name="Spormann A.M."/>
            <person name="Op Den Camp H."/>
            <person name="Overmann J."/>
            <person name="Amann R."/>
            <person name="Jetten M.S.M."/>
            <person name="Mascher T."/>
            <person name="Medema M.H."/>
            <person name="Devos D.P."/>
            <person name="Kaster A.-K."/>
            <person name="Ovreas L."/>
            <person name="Rohde M."/>
            <person name="Galperin M.Y."/>
            <person name="Jogler C."/>
        </authorList>
    </citation>
    <scope>NUCLEOTIDE SEQUENCE [LARGE SCALE GENOMIC DNA]</scope>
    <source>
        <strain evidence="2 3">LF1</strain>
    </source>
</reference>